<dbReference type="InterPro" id="IPR055290">
    <property type="entry name" value="At3g26010-like"/>
</dbReference>
<dbReference type="Pfam" id="PF00646">
    <property type="entry name" value="F-box"/>
    <property type="match status" value="1"/>
</dbReference>
<dbReference type="CDD" id="cd22157">
    <property type="entry name" value="F-box_AtFBW1-like"/>
    <property type="match status" value="1"/>
</dbReference>
<comment type="caution">
    <text evidence="2">The sequence shown here is derived from an EMBL/GenBank/DDBJ whole genome shotgun (WGS) entry which is preliminary data.</text>
</comment>
<feature type="domain" description="F-box" evidence="1">
    <location>
        <begin position="12"/>
        <end position="52"/>
    </location>
</feature>
<reference evidence="2 3" key="1">
    <citation type="submission" date="2016-09" db="EMBL/GenBank/DDBJ databases">
        <title>The draft genome of Dichanthelium oligosanthes: A C3 panicoid grass species.</title>
        <authorList>
            <person name="Studer A.J."/>
            <person name="Schnable J.C."/>
            <person name="Brutnell T.P."/>
        </authorList>
    </citation>
    <scope>NUCLEOTIDE SEQUENCE [LARGE SCALE GENOMIC DNA]</scope>
    <source>
        <strain evidence="3">cv. Kellogg 1175</strain>
        <tissue evidence="2">Leaf</tissue>
    </source>
</reference>
<keyword evidence="3" id="KW-1185">Reference proteome</keyword>
<gene>
    <name evidence="2" type="ORF">BAE44_0019782</name>
</gene>
<dbReference type="Proteomes" id="UP000095767">
    <property type="component" value="Unassembled WGS sequence"/>
</dbReference>
<dbReference type="InterPro" id="IPR036047">
    <property type="entry name" value="F-box-like_dom_sf"/>
</dbReference>
<name>A0A1E5V220_9POAL</name>
<sequence>MDCAKGSAVAGLYDDLLVEILSRLPVKDLRRSKCVSKPWRHLISDPLDRKKLPQDTGGLLPRWMRLLPRQLRAFHQPGGDGRV</sequence>
<accession>A0A1E5V220</accession>
<dbReference type="PANTHER" id="PTHR35546">
    <property type="entry name" value="F-BOX PROTEIN INTERACTION DOMAIN PROTEIN-RELATED"/>
    <property type="match status" value="1"/>
</dbReference>
<dbReference type="SUPFAM" id="SSF81383">
    <property type="entry name" value="F-box domain"/>
    <property type="match status" value="1"/>
</dbReference>
<evidence type="ECO:0000259" key="1">
    <source>
        <dbReference type="SMART" id="SM00256"/>
    </source>
</evidence>
<dbReference type="EMBL" id="LWDX02054392">
    <property type="protein sequence ID" value="OEL19199.1"/>
    <property type="molecule type" value="Genomic_DNA"/>
</dbReference>
<dbReference type="AlphaFoldDB" id="A0A1E5V220"/>
<evidence type="ECO:0000313" key="3">
    <source>
        <dbReference type="Proteomes" id="UP000095767"/>
    </source>
</evidence>
<dbReference type="SMART" id="SM00256">
    <property type="entry name" value="FBOX"/>
    <property type="match status" value="1"/>
</dbReference>
<dbReference type="PANTHER" id="PTHR35546:SF17">
    <property type="entry name" value="RECEPTOR-LIKE KINASE-LIKE"/>
    <property type="match status" value="1"/>
</dbReference>
<organism evidence="2 3">
    <name type="scientific">Dichanthelium oligosanthes</name>
    <dbReference type="NCBI Taxonomy" id="888268"/>
    <lineage>
        <taxon>Eukaryota</taxon>
        <taxon>Viridiplantae</taxon>
        <taxon>Streptophyta</taxon>
        <taxon>Embryophyta</taxon>
        <taxon>Tracheophyta</taxon>
        <taxon>Spermatophyta</taxon>
        <taxon>Magnoliopsida</taxon>
        <taxon>Liliopsida</taxon>
        <taxon>Poales</taxon>
        <taxon>Poaceae</taxon>
        <taxon>PACMAD clade</taxon>
        <taxon>Panicoideae</taxon>
        <taxon>Panicodae</taxon>
        <taxon>Paniceae</taxon>
        <taxon>Dichantheliinae</taxon>
        <taxon>Dichanthelium</taxon>
    </lineage>
</organism>
<dbReference type="OrthoDB" id="1939605at2759"/>
<dbReference type="Gene3D" id="1.20.1280.50">
    <property type="match status" value="1"/>
</dbReference>
<evidence type="ECO:0000313" key="2">
    <source>
        <dbReference type="EMBL" id="OEL19199.1"/>
    </source>
</evidence>
<protein>
    <recommendedName>
        <fullName evidence="1">F-box domain-containing protein</fullName>
    </recommendedName>
</protein>
<dbReference type="STRING" id="888268.A0A1E5V220"/>
<proteinExistence type="predicted"/>
<dbReference type="InterPro" id="IPR001810">
    <property type="entry name" value="F-box_dom"/>
</dbReference>